<keyword evidence="2" id="KW-0812">Transmembrane</keyword>
<feature type="transmembrane region" description="Helical" evidence="2">
    <location>
        <begin position="12"/>
        <end position="31"/>
    </location>
</feature>
<organism evidence="3 4">
    <name type="scientific">Streptomyces anandii</name>
    <dbReference type="NCBI Taxonomy" id="285454"/>
    <lineage>
        <taxon>Bacteria</taxon>
        <taxon>Bacillati</taxon>
        <taxon>Actinomycetota</taxon>
        <taxon>Actinomycetes</taxon>
        <taxon>Kitasatosporales</taxon>
        <taxon>Streptomycetaceae</taxon>
        <taxon>Streptomyces</taxon>
    </lineage>
</organism>
<evidence type="ECO:0000256" key="1">
    <source>
        <dbReference type="SAM" id="MobiDB-lite"/>
    </source>
</evidence>
<protein>
    <submittedName>
        <fullName evidence="3">Uncharacterized protein</fullName>
    </submittedName>
</protein>
<dbReference type="RefSeq" id="WP_381812652.1">
    <property type="nucleotide sequence ID" value="NZ_JBHYTS010000023.1"/>
</dbReference>
<keyword evidence="2" id="KW-0472">Membrane</keyword>
<reference evidence="3 4" key="1">
    <citation type="submission" date="2024-09" db="EMBL/GenBank/DDBJ databases">
        <title>The Natural Products Discovery Center: Release of the First 8490 Sequenced Strains for Exploring Actinobacteria Biosynthetic Diversity.</title>
        <authorList>
            <person name="Kalkreuter E."/>
            <person name="Kautsar S.A."/>
            <person name="Yang D."/>
            <person name="Bader C.D."/>
            <person name="Teijaro C.N."/>
            <person name="Fluegel L."/>
            <person name="Davis C.M."/>
            <person name="Simpson J.R."/>
            <person name="Lauterbach L."/>
            <person name="Steele A.D."/>
            <person name="Gui C."/>
            <person name="Meng S."/>
            <person name="Li G."/>
            <person name="Viehrig K."/>
            <person name="Ye F."/>
            <person name="Su P."/>
            <person name="Kiefer A.F."/>
            <person name="Nichols A."/>
            <person name="Cepeda A.J."/>
            <person name="Yan W."/>
            <person name="Fan B."/>
            <person name="Jiang Y."/>
            <person name="Adhikari A."/>
            <person name="Zheng C.-J."/>
            <person name="Schuster L."/>
            <person name="Cowan T.M."/>
            <person name="Smanski M.J."/>
            <person name="Chevrette M.G."/>
            <person name="De Carvalho L.P.S."/>
            <person name="Shen B."/>
        </authorList>
    </citation>
    <scope>NUCLEOTIDE SEQUENCE [LARGE SCALE GENOMIC DNA]</scope>
    <source>
        <strain evidence="3 4">NPDC059500</strain>
    </source>
</reference>
<name>A0ABW6H692_9ACTN</name>
<feature type="region of interest" description="Disordered" evidence="1">
    <location>
        <begin position="158"/>
        <end position="191"/>
    </location>
</feature>
<evidence type="ECO:0000313" key="3">
    <source>
        <dbReference type="EMBL" id="MFE1752142.1"/>
    </source>
</evidence>
<keyword evidence="4" id="KW-1185">Reference proteome</keyword>
<dbReference type="EMBL" id="JBHYTS010000023">
    <property type="protein sequence ID" value="MFE1752142.1"/>
    <property type="molecule type" value="Genomic_DNA"/>
</dbReference>
<comment type="caution">
    <text evidence="3">The sequence shown here is derived from an EMBL/GenBank/DDBJ whole genome shotgun (WGS) entry which is preliminary data.</text>
</comment>
<evidence type="ECO:0000313" key="4">
    <source>
        <dbReference type="Proteomes" id="UP001599756"/>
    </source>
</evidence>
<gene>
    <name evidence="3" type="ORF">ACFW88_16660</name>
</gene>
<evidence type="ECO:0000256" key="2">
    <source>
        <dbReference type="SAM" id="Phobius"/>
    </source>
</evidence>
<dbReference type="Proteomes" id="UP001599756">
    <property type="component" value="Unassembled WGS sequence"/>
</dbReference>
<proteinExistence type="predicted"/>
<keyword evidence="2" id="KW-1133">Transmembrane helix</keyword>
<sequence>MDWHNADDVLDFTSALAQTAIYSVAAMRLALKEVRKAVDRRTERRPRRESWPYRLVTGDMTAYRQATAVRRYFGSADTPMLRSGGELTEWRHRVATLNAFQGVQRVWDTIPLLLAFTTLIVYNAMPSSPSSEGLYWGGLTGCLAAALTERRFVKRLNEREGAKRTRRGQSLPVEMHDSAPDLLRSRKARSR</sequence>
<accession>A0ABW6H692</accession>